<evidence type="ECO:0000256" key="1">
    <source>
        <dbReference type="SAM" id="Phobius"/>
    </source>
</evidence>
<reference evidence="2 3" key="1">
    <citation type="submission" date="2023-05" db="EMBL/GenBank/DDBJ databases">
        <title>[ruminococcus] sp. nov., isolated from a pig farm feces dump.</title>
        <authorList>
            <person name="Chang Y.-H."/>
        </authorList>
    </citation>
    <scope>NUCLEOTIDE SEQUENCE [LARGE SCALE GENOMIC DNA]</scope>
    <source>
        <strain evidence="2 3">YH-rum2234</strain>
    </source>
</reference>
<gene>
    <name evidence="2" type="ORF">QJ036_12255</name>
</gene>
<name>A0AAP4F0F2_9FIRM</name>
<dbReference type="RefSeq" id="WP_283231645.1">
    <property type="nucleotide sequence ID" value="NZ_JASGBQ010000028.1"/>
</dbReference>
<evidence type="ECO:0000313" key="3">
    <source>
        <dbReference type="Proteomes" id="UP001300383"/>
    </source>
</evidence>
<proteinExistence type="predicted"/>
<keyword evidence="1" id="KW-0472">Membrane</keyword>
<dbReference type="EMBL" id="JASGBQ010000028">
    <property type="protein sequence ID" value="MDI9243220.1"/>
    <property type="molecule type" value="Genomic_DNA"/>
</dbReference>
<comment type="caution">
    <text evidence="2">The sequence shown here is derived from an EMBL/GenBank/DDBJ whole genome shotgun (WGS) entry which is preliminary data.</text>
</comment>
<accession>A0AAP4F0F2</accession>
<organism evidence="2 3">
    <name type="scientific">Fusibacillus kribbianus</name>
    <dbReference type="NCBI Taxonomy" id="3044208"/>
    <lineage>
        <taxon>Bacteria</taxon>
        <taxon>Bacillati</taxon>
        <taxon>Bacillota</taxon>
        <taxon>Clostridia</taxon>
        <taxon>Lachnospirales</taxon>
        <taxon>Lachnospiraceae</taxon>
        <taxon>Fusibacillus</taxon>
    </lineage>
</organism>
<dbReference type="Proteomes" id="UP001300383">
    <property type="component" value="Unassembled WGS sequence"/>
</dbReference>
<sequence length="305" mass="33653">MKRVIIILFSITYLFFVNCVYVFAVPDDLVDFSVTYDNTAVALYSSSTSGGSIVSSNQNIFYQIVGSNTEYTGGTLTFSAEFPITAVVAGFYGGATYSGTFNFRWLFTPSLKKYDNGTWENAGAITSVNIFYDGSDNVEIRPFQVTNSGYTGYIILNDKYMVDNAGIAQGLILPFRVVISGEVSYTSTSQLMSPAYRMYFTNDYFALTSGEAKAHWGMYDPLSMQDSEQHEEVINGYDNTAGNNANNSLESGLASYESEEAQAHNDFNNKMDSYTNPDTSDYVSGISFISSAVVLWWNGLVLMIS</sequence>
<feature type="transmembrane region" description="Helical" evidence="1">
    <location>
        <begin position="282"/>
        <end position="304"/>
    </location>
</feature>
<keyword evidence="1" id="KW-1133">Transmembrane helix</keyword>
<keyword evidence="1" id="KW-0812">Transmembrane</keyword>
<keyword evidence="3" id="KW-1185">Reference proteome</keyword>
<protein>
    <submittedName>
        <fullName evidence="2">Uncharacterized protein</fullName>
    </submittedName>
</protein>
<evidence type="ECO:0000313" key="2">
    <source>
        <dbReference type="EMBL" id="MDI9243220.1"/>
    </source>
</evidence>
<dbReference type="AlphaFoldDB" id="A0AAP4F0F2"/>